<dbReference type="PATRIC" id="fig|1359.32.peg.756"/>
<dbReference type="GO" id="GO:0003677">
    <property type="term" value="F:DNA binding"/>
    <property type="evidence" value="ECO:0007669"/>
    <property type="project" value="InterPro"/>
</dbReference>
<dbReference type="SUPFAM" id="SSF52540">
    <property type="entry name" value="P-loop containing nucleoside triphosphate hydrolases"/>
    <property type="match status" value="1"/>
</dbReference>
<organism evidence="2 3">
    <name type="scientific">Lactococcus lactis subsp. cremoris</name>
    <name type="common">Streptococcus cremoris</name>
    <dbReference type="NCBI Taxonomy" id="1359"/>
    <lineage>
        <taxon>Bacteria</taxon>
        <taxon>Bacillati</taxon>
        <taxon>Bacillota</taxon>
        <taxon>Bacilli</taxon>
        <taxon>Lactobacillales</taxon>
        <taxon>Streptococcaceae</taxon>
        <taxon>Lactococcus</taxon>
    </lineage>
</organism>
<dbReference type="Proteomes" id="UP000076519">
    <property type="component" value="Unassembled WGS sequence"/>
</dbReference>
<gene>
    <name evidence="2" type="ORF">AB996_0875</name>
</gene>
<evidence type="ECO:0000313" key="3">
    <source>
        <dbReference type="Proteomes" id="UP000076519"/>
    </source>
</evidence>
<dbReference type="AlphaFoldDB" id="A0A161U0V8"/>
<dbReference type="InterPro" id="IPR027417">
    <property type="entry name" value="P-loop_NTPase"/>
</dbReference>
<accession>A0A161U0V8</accession>
<evidence type="ECO:0000259" key="1">
    <source>
        <dbReference type="Pfam" id="PF01580"/>
    </source>
</evidence>
<dbReference type="Gene3D" id="3.40.50.300">
    <property type="entry name" value="P-loop containing nucleotide triphosphate hydrolases"/>
    <property type="match status" value="1"/>
</dbReference>
<protein>
    <recommendedName>
        <fullName evidence="1">FtsK domain-containing protein</fullName>
    </recommendedName>
</protein>
<dbReference type="GO" id="GO:0005524">
    <property type="term" value="F:ATP binding"/>
    <property type="evidence" value="ECO:0007669"/>
    <property type="project" value="InterPro"/>
</dbReference>
<dbReference type="RefSeq" id="WP_063281488.1">
    <property type="nucleotide sequence ID" value="NZ_LIYF01000015.1"/>
</dbReference>
<dbReference type="Pfam" id="PF01580">
    <property type="entry name" value="FtsK_SpoIIIE"/>
    <property type="match status" value="1"/>
</dbReference>
<feature type="domain" description="FtsK" evidence="1">
    <location>
        <begin position="14"/>
        <end position="106"/>
    </location>
</feature>
<comment type="caution">
    <text evidence="2">The sequence shown here is derived from an EMBL/GenBank/DDBJ whole genome shotgun (WGS) entry which is preliminary data.</text>
</comment>
<dbReference type="InterPro" id="IPR002543">
    <property type="entry name" value="FtsK_dom"/>
</dbReference>
<proteinExistence type="predicted"/>
<evidence type="ECO:0000313" key="2">
    <source>
        <dbReference type="EMBL" id="KZK07183.1"/>
    </source>
</evidence>
<dbReference type="EMBL" id="LIYF01000015">
    <property type="protein sequence ID" value="KZK07183.1"/>
    <property type="molecule type" value="Genomic_DNA"/>
</dbReference>
<reference evidence="2 3" key="1">
    <citation type="submission" date="2015-08" db="EMBL/GenBank/DDBJ databases">
        <title>Draft Genome Sequences of 11 Lactococcus lactis subspecies cremoris strains.</title>
        <authorList>
            <person name="Wels M."/>
            <person name="Backus L."/>
            <person name="Boekhorst J."/>
            <person name="Dijkstra A."/>
            <person name="Beerthuizen M."/>
            <person name="Siezen R."/>
            <person name="Bachmann H."/>
            <person name="Van Hijum S."/>
        </authorList>
    </citation>
    <scope>NUCLEOTIDE SEQUENCE [LARGE SCALE GENOMIC DNA]</scope>
    <source>
        <strain evidence="2 3">KW10</strain>
    </source>
</reference>
<name>A0A161U0V8_LACLC</name>
<sequence>MNNIDYTPIPLYDKVKWDLTSEACHVLLISPSGGGKTTLLSYMVAMVLKRGHRLVLIDNKNTSFGALFKSIGVPVATSPEETIDLLKRCVFDMEDTYKTYFRSENISLDTNFSKLNLQATVLIWDEVLAGLECGSKEQKRSMIQLLQQLALKSRMAGQGLLVLTSQKLLATDLPLSISSQCQTRLLLGANISDELFHTTLGSYKKELASSYIGGVGKGYAMTPQTGLTAFEAPYMDFSQVNFKQLLKKLKAGTK</sequence>